<evidence type="ECO:0000256" key="2">
    <source>
        <dbReference type="ARBA" id="ARBA00004394"/>
    </source>
</evidence>
<feature type="region of interest" description="Disordered" evidence="7">
    <location>
        <begin position="71"/>
        <end position="90"/>
    </location>
</feature>
<feature type="transmembrane region" description="Helical" evidence="8">
    <location>
        <begin position="95"/>
        <end position="114"/>
    </location>
</feature>
<evidence type="ECO:0000313" key="9">
    <source>
        <dbReference type="EMBL" id="JAI59755.1"/>
    </source>
</evidence>
<dbReference type="GO" id="GO:0006829">
    <property type="term" value="P:zinc ion transport"/>
    <property type="evidence" value="ECO:0007669"/>
    <property type="project" value="InterPro"/>
</dbReference>
<evidence type="ECO:0000256" key="8">
    <source>
        <dbReference type="SAM" id="Phobius"/>
    </source>
</evidence>
<dbReference type="PANTHER" id="PTHR16133">
    <property type="entry name" value="SOLUTE CARRIER FAMILY 39 ZINC TRANSPORTER , MEMBER 9-RELATED"/>
    <property type="match status" value="1"/>
</dbReference>
<feature type="transmembrane region" description="Helical" evidence="8">
    <location>
        <begin position="231"/>
        <end position="251"/>
    </location>
</feature>
<dbReference type="PANTHER" id="PTHR16133:SF0">
    <property type="entry name" value="ZINC_IRON REGULATED TRANSPORTER-RELATED PROTEIN 102B, ISOFORM E"/>
    <property type="match status" value="1"/>
</dbReference>
<evidence type="ECO:0000256" key="3">
    <source>
        <dbReference type="ARBA" id="ARBA00022692"/>
    </source>
</evidence>
<keyword evidence="3 8" id="KW-0812">Transmembrane</keyword>
<feature type="transmembrane region" description="Helical" evidence="8">
    <location>
        <begin position="199"/>
        <end position="219"/>
    </location>
</feature>
<feature type="transmembrane region" description="Helical" evidence="8">
    <location>
        <begin position="35"/>
        <end position="55"/>
    </location>
</feature>
<evidence type="ECO:0000256" key="7">
    <source>
        <dbReference type="SAM" id="MobiDB-lite"/>
    </source>
</evidence>
<dbReference type="Pfam" id="PF02535">
    <property type="entry name" value="Zip"/>
    <property type="match status" value="1"/>
</dbReference>
<comment type="subcellular location">
    <subcellularLocation>
        <location evidence="1">Endomembrane system</location>
        <topology evidence="1">Multi-pass membrane protein</topology>
    </subcellularLocation>
    <subcellularLocation>
        <location evidence="2">Golgi apparatus membrane</location>
    </subcellularLocation>
</comment>
<sequence length="291" mass="30912">MEPVLVLTVLSLAMLLGCYIAGSIPLVMNMSEDRMEVVTVLGAGLLVGTALTVIIPEGVNTLFSIQLHQKSHTTSTSEGHNHGEAEEGHVEPHNLVGPPLVLGFLLMLIIDQFAGGHRKQVDPENGSNRGPRSFTATLGLVVHAAVDGVALGAAAASSHTDVEMIVFFAIMLHKAPAAFGLVTFLLHEGLDRNKIRRHLLIFALAAPIGAVITYCTIVKSGTETFSSSHSTGLAMLFSAGTFLYVSTVHVLPELTSHSHEGVGNTHFSRKQLSALICGSLLPLMLTFGHHH</sequence>
<dbReference type="GO" id="GO:0000139">
    <property type="term" value="C:Golgi membrane"/>
    <property type="evidence" value="ECO:0007669"/>
    <property type="project" value="UniProtKB-SubCell"/>
</dbReference>
<name>A0A0P4W216_SCYOL</name>
<evidence type="ECO:0008006" key="10">
    <source>
        <dbReference type="Google" id="ProtNLM"/>
    </source>
</evidence>
<reference evidence="9" key="1">
    <citation type="submission" date="2015-09" db="EMBL/GenBank/DDBJ databases">
        <title>Scylla olivacea transcriptome.</title>
        <authorList>
            <person name="Ikhwanuddin M."/>
        </authorList>
    </citation>
    <scope>NUCLEOTIDE SEQUENCE</scope>
</reference>
<feature type="transmembrane region" description="Helical" evidence="8">
    <location>
        <begin position="272"/>
        <end position="290"/>
    </location>
</feature>
<keyword evidence="5" id="KW-0333">Golgi apparatus</keyword>
<feature type="transmembrane region" description="Helical" evidence="8">
    <location>
        <begin position="134"/>
        <end position="158"/>
    </location>
</feature>
<protein>
    <recommendedName>
        <fullName evidence="10">Zinc transporter ZIP9</fullName>
    </recommendedName>
</protein>
<evidence type="ECO:0000256" key="6">
    <source>
        <dbReference type="ARBA" id="ARBA00023136"/>
    </source>
</evidence>
<evidence type="ECO:0000256" key="4">
    <source>
        <dbReference type="ARBA" id="ARBA00022989"/>
    </source>
</evidence>
<dbReference type="AlphaFoldDB" id="A0A0P4W216"/>
<proteinExistence type="predicted"/>
<dbReference type="InterPro" id="IPR003689">
    <property type="entry name" value="ZIP"/>
</dbReference>
<feature type="transmembrane region" description="Helical" evidence="8">
    <location>
        <begin position="6"/>
        <end position="28"/>
    </location>
</feature>
<feature type="transmembrane region" description="Helical" evidence="8">
    <location>
        <begin position="164"/>
        <end position="187"/>
    </location>
</feature>
<dbReference type="GO" id="GO:0046873">
    <property type="term" value="F:metal ion transmembrane transporter activity"/>
    <property type="evidence" value="ECO:0007669"/>
    <property type="project" value="InterPro"/>
</dbReference>
<organism evidence="9">
    <name type="scientific">Scylla olivacea</name>
    <name type="common">Orange mud crab</name>
    <name type="synonym">Cancer olivacea</name>
    <dbReference type="NCBI Taxonomy" id="85551"/>
    <lineage>
        <taxon>Eukaryota</taxon>
        <taxon>Metazoa</taxon>
        <taxon>Ecdysozoa</taxon>
        <taxon>Arthropoda</taxon>
        <taxon>Crustacea</taxon>
        <taxon>Multicrustacea</taxon>
        <taxon>Malacostraca</taxon>
        <taxon>Eumalacostraca</taxon>
        <taxon>Eucarida</taxon>
        <taxon>Decapoda</taxon>
        <taxon>Pleocyemata</taxon>
        <taxon>Brachyura</taxon>
        <taxon>Eubrachyura</taxon>
        <taxon>Portunoidea</taxon>
        <taxon>Portunidae</taxon>
        <taxon>Portuninae</taxon>
        <taxon>Scylla</taxon>
    </lineage>
</organism>
<evidence type="ECO:0000256" key="5">
    <source>
        <dbReference type="ARBA" id="ARBA00023034"/>
    </source>
</evidence>
<accession>A0A0P4W216</accession>
<evidence type="ECO:0000256" key="1">
    <source>
        <dbReference type="ARBA" id="ARBA00004127"/>
    </source>
</evidence>
<keyword evidence="6 8" id="KW-0472">Membrane</keyword>
<feature type="compositionally biased region" description="Basic and acidic residues" evidence="7">
    <location>
        <begin position="79"/>
        <end position="90"/>
    </location>
</feature>
<keyword evidence="4 8" id="KW-1133">Transmembrane helix</keyword>
<dbReference type="EMBL" id="GDRN01094162">
    <property type="protein sequence ID" value="JAI59755.1"/>
    <property type="molecule type" value="Transcribed_RNA"/>
</dbReference>
<dbReference type="InterPro" id="IPR045891">
    <property type="entry name" value="ZIP9"/>
</dbReference>